<accession>A0A4Y9QV39</accession>
<feature type="transmembrane region" description="Helical" evidence="1">
    <location>
        <begin position="146"/>
        <end position="164"/>
    </location>
</feature>
<keyword evidence="1" id="KW-0812">Transmembrane</keyword>
<dbReference type="Pfam" id="PF10708">
    <property type="entry name" value="DUF2510"/>
    <property type="match status" value="1"/>
</dbReference>
<name>A0A4Y9QV39_9MICO</name>
<evidence type="ECO:0000259" key="2">
    <source>
        <dbReference type="Pfam" id="PF10708"/>
    </source>
</evidence>
<dbReference type="AlphaFoldDB" id="A0A4Y9QV39"/>
<sequence>MTSHPQSSIDPGWFADPYDPSGFVLRWWDGTQWTAATHRPDAGTAAETARAPREGARAYTIWIWAIVLLPVLSSASFFLIDFRSYIEAGMQAGTTGAGTGSPMLMIASPAYLLMTLFGWVLYGVTVVFAYLDHRSLVADGYPRPFHWAWAFLSSLVYVIGRSVLVKRAIGRGTAPMWAAIAVTVVSFVVIFGYVISVVVGVMQDSYSTTFSSAL</sequence>
<reference evidence="3 4" key="1">
    <citation type="journal article" date="2018" name="J. Microbiol.">
        <title>Leifsonia flava sp. nov., a novel actinobacterium isolated from the rhizosphere of Aquilegia viridiflora.</title>
        <authorList>
            <person name="Cai Y."/>
            <person name="Tao W.Z."/>
            <person name="Ma Y.J."/>
            <person name="Cheng J."/>
            <person name="Zhang M.Y."/>
            <person name="Zhang Y.X."/>
        </authorList>
    </citation>
    <scope>NUCLEOTIDE SEQUENCE [LARGE SCALE GENOMIC DNA]</scope>
    <source>
        <strain evidence="3 4">SYP-B2174</strain>
    </source>
</reference>
<evidence type="ECO:0000313" key="3">
    <source>
        <dbReference type="EMBL" id="TFV96379.1"/>
    </source>
</evidence>
<protein>
    <submittedName>
        <fullName evidence="3">DUF2510 domain-containing protein</fullName>
    </submittedName>
</protein>
<dbReference type="RefSeq" id="WP_135121078.1">
    <property type="nucleotide sequence ID" value="NZ_SPQZ01000005.1"/>
</dbReference>
<keyword evidence="4" id="KW-1185">Reference proteome</keyword>
<feature type="transmembrane region" description="Helical" evidence="1">
    <location>
        <begin position="110"/>
        <end position="131"/>
    </location>
</feature>
<proteinExistence type="predicted"/>
<keyword evidence="1" id="KW-0472">Membrane</keyword>
<feature type="domain" description="DUF2510" evidence="2">
    <location>
        <begin position="11"/>
        <end position="45"/>
    </location>
</feature>
<organism evidence="3 4">
    <name type="scientific">Orlajensenia leifsoniae</name>
    <dbReference type="NCBI Taxonomy" id="2561933"/>
    <lineage>
        <taxon>Bacteria</taxon>
        <taxon>Bacillati</taxon>
        <taxon>Actinomycetota</taxon>
        <taxon>Actinomycetes</taxon>
        <taxon>Micrococcales</taxon>
        <taxon>Microbacteriaceae</taxon>
        <taxon>Orlajensenia</taxon>
    </lineage>
</organism>
<evidence type="ECO:0000256" key="1">
    <source>
        <dbReference type="SAM" id="Phobius"/>
    </source>
</evidence>
<dbReference type="Proteomes" id="UP000298127">
    <property type="component" value="Unassembled WGS sequence"/>
</dbReference>
<feature type="transmembrane region" description="Helical" evidence="1">
    <location>
        <begin position="61"/>
        <end position="80"/>
    </location>
</feature>
<dbReference type="InterPro" id="IPR018929">
    <property type="entry name" value="DUF2510"/>
</dbReference>
<comment type="caution">
    <text evidence="3">The sequence shown here is derived from an EMBL/GenBank/DDBJ whole genome shotgun (WGS) entry which is preliminary data.</text>
</comment>
<dbReference type="EMBL" id="SPQZ01000005">
    <property type="protein sequence ID" value="TFV96379.1"/>
    <property type="molecule type" value="Genomic_DNA"/>
</dbReference>
<gene>
    <name evidence="3" type="ORF">E4M00_13720</name>
</gene>
<evidence type="ECO:0000313" key="4">
    <source>
        <dbReference type="Proteomes" id="UP000298127"/>
    </source>
</evidence>
<keyword evidence="1" id="KW-1133">Transmembrane helix</keyword>
<feature type="transmembrane region" description="Helical" evidence="1">
    <location>
        <begin position="176"/>
        <end position="202"/>
    </location>
</feature>